<evidence type="ECO:0000313" key="2">
    <source>
        <dbReference type="Proteomes" id="UP000319931"/>
    </source>
</evidence>
<sequence>MSMRISSGALLLLALAACGEPKTDKATLAKAEAEQRARADDSGNIVCAQRGSNDFARVCTVDRTQSADGLVLTLRHPDGAFHRLLVTRDGRGVIAADGAEKAVVSVIGSGEIEVALGGDRYRLPATVKGKAATAS</sequence>
<keyword evidence="2" id="KW-1185">Reference proteome</keyword>
<gene>
    <name evidence="1" type="ORF">EAH76_04350</name>
</gene>
<protein>
    <recommendedName>
        <fullName evidence="3">Lipoprotein</fullName>
    </recommendedName>
</protein>
<accession>A0A502FWB6</accession>
<comment type="caution">
    <text evidence="1">The sequence shown here is derived from an EMBL/GenBank/DDBJ whole genome shotgun (WGS) entry which is preliminary data.</text>
</comment>
<organism evidence="1 2">
    <name type="scientific">Sphingomonas glacialis</name>
    <dbReference type="NCBI Taxonomy" id="658225"/>
    <lineage>
        <taxon>Bacteria</taxon>
        <taxon>Pseudomonadati</taxon>
        <taxon>Pseudomonadota</taxon>
        <taxon>Alphaproteobacteria</taxon>
        <taxon>Sphingomonadales</taxon>
        <taxon>Sphingomonadaceae</taxon>
        <taxon>Sphingomonas</taxon>
    </lineage>
</organism>
<dbReference type="Proteomes" id="UP000319931">
    <property type="component" value="Unassembled WGS sequence"/>
</dbReference>
<dbReference type="PROSITE" id="PS51257">
    <property type="entry name" value="PROKAR_LIPOPROTEIN"/>
    <property type="match status" value="1"/>
</dbReference>
<evidence type="ECO:0000313" key="1">
    <source>
        <dbReference type="EMBL" id="TPG53947.1"/>
    </source>
</evidence>
<dbReference type="OrthoDB" id="5402191at2"/>
<name>A0A502FWB6_9SPHN</name>
<proteinExistence type="predicted"/>
<dbReference type="AlphaFoldDB" id="A0A502FWB6"/>
<dbReference type="EMBL" id="RCZC01000002">
    <property type="protein sequence ID" value="TPG53947.1"/>
    <property type="molecule type" value="Genomic_DNA"/>
</dbReference>
<reference evidence="1 2" key="1">
    <citation type="journal article" date="2019" name="Environ. Microbiol.">
        <title>Species interactions and distinct microbial communities in high Arctic permafrost affected cryosols are associated with the CH4 and CO2 gas fluxes.</title>
        <authorList>
            <person name="Altshuler I."/>
            <person name="Hamel J."/>
            <person name="Turney S."/>
            <person name="Magnuson E."/>
            <person name="Levesque R."/>
            <person name="Greer C."/>
            <person name="Whyte L.G."/>
        </authorList>
    </citation>
    <scope>NUCLEOTIDE SEQUENCE [LARGE SCALE GENOMIC DNA]</scope>
    <source>
        <strain evidence="1 2">E6.1</strain>
    </source>
</reference>
<evidence type="ECO:0008006" key="3">
    <source>
        <dbReference type="Google" id="ProtNLM"/>
    </source>
</evidence>